<sequence length="458" mass="49424">MGYSLWYSSGQYFDMWITDSPIPSPFQGIRCMSSGSTCPADGYIAANYTDTNGFYHTKSGIGTEGNGMYGFASLSASAYEYFDAMAVGAKETYILNFCHTATDYDYSADSKCADLTSGATWSTLNYTLTKNGVLTLNGTGGELEIFVASDGTPSLGLGSQFCSIGVVSNVTGVICKLISYNLEQNANANLLSFSMKGNSSVLGFTPEASTVKYSPDGTKWYNYTESTYYQNVFSTSGEFVYVFLSNNFLKQVVDAGVSIKGQSPFIYHFNNGYTVFSGYYDFSPTNSISIVPKKYGISIISSDYSASPSNSGAIGDEFPIEFEYIVTTSGPRQADSITAQVTGDSTTINSIPYCLFTSTDSNLKVPIPAYLQYTDSSSGVVQQRNSCSEDAISLNSALWTETPWDASSDDGSYFKTALKLLFPMNDSRSLYSTGGKDWEGVVSASGEITVTATWEGVE</sequence>
<evidence type="ECO:0000313" key="1">
    <source>
        <dbReference type="EMBL" id="KII68165.1"/>
    </source>
</evidence>
<comment type="caution">
    <text evidence="1">The sequence shown here is derived from an EMBL/GenBank/DDBJ whole genome shotgun (WGS) entry which is preliminary data.</text>
</comment>
<proteinExistence type="predicted"/>
<evidence type="ECO:0000313" key="2">
    <source>
        <dbReference type="Proteomes" id="UP000031668"/>
    </source>
</evidence>
<keyword evidence="2" id="KW-1185">Reference proteome</keyword>
<name>A0A0C2MVI6_THEKT</name>
<accession>A0A0C2MVI6</accession>
<dbReference type="AlphaFoldDB" id="A0A0C2MVI6"/>
<dbReference type="Proteomes" id="UP000031668">
    <property type="component" value="Unassembled WGS sequence"/>
</dbReference>
<organism evidence="1 2">
    <name type="scientific">Thelohanellus kitauei</name>
    <name type="common">Myxosporean</name>
    <dbReference type="NCBI Taxonomy" id="669202"/>
    <lineage>
        <taxon>Eukaryota</taxon>
        <taxon>Metazoa</taxon>
        <taxon>Cnidaria</taxon>
        <taxon>Myxozoa</taxon>
        <taxon>Myxosporea</taxon>
        <taxon>Bivalvulida</taxon>
        <taxon>Platysporina</taxon>
        <taxon>Myxobolidae</taxon>
        <taxon>Thelohanellus</taxon>
    </lineage>
</organism>
<reference evidence="1 2" key="1">
    <citation type="journal article" date="2014" name="Genome Biol. Evol.">
        <title>The genome of the myxosporean Thelohanellus kitauei shows adaptations to nutrient acquisition within its fish host.</title>
        <authorList>
            <person name="Yang Y."/>
            <person name="Xiong J."/>
            <person name="Zhou Z."/>
            <person name="Huo F."/>
            <person name="Miao W."/>
            <person name="Ran C."/>
            <person name="Liu Y."/>
            <person name="Zhang J."/>
            <person name="Feng J."/>
            <person name="Wang M."/>
            <person name="Wang M."/>
            <person name="Wang L."/>
            <person name="Yao B."/>
        </authorList>
    </citation>
    <scope>NUCLEOTIDE SEQUENCE [LARGE SCALE GENOMIC DNA]</scope>
    <source>
        <strain evidence="1">Wuqing</strain>
    </source>
</reference>
<dbReference type="EMBL" id="JWZT01002922">
    <property type="protein sequence ID" value="KII68165.1"/>
    <property type="molecule type" value="Genomic_DNA"/>
</dbReference>
<gene>
    <name evidence="1" type="ORF">RF11_03737</name>
</gene>
<protein>
    <submittedName>
        <fullName evidence="1">Fimbria adhesin EcpD</fullName>
    </submittedName>
</protein>